<reference evidence="1 2" key="1">
    <citation type="submission" date="2017-12" db="EMBL/GenBank/DDBJ databases">
        <authorList>
            <person name="Hurst M.R.H."/>
        </authorList>
    </citation>
    <scope>NUCLEOTIDE SEQUENCE [LARGE SCALE GENOMIC DNA]</scope>
    <source>
        <strain evidence="1 2">BM15</strain>
    </source>
</reference>
<dbReference type="EMBL" id="CP025408">
    <property type="protein sequence ID" value="AUH33689.1"/>
    <property type="molecule type" value="Genomic_DNA"/>
</dbReference>
<evidence type="ECO:0000313" key="1">
    <source>
        <dbReference type="EMBL" id="AUH33689.1"/>
    </source>
</evidence>
<keyword evidence="2" id="KW-1185">Reference proteome</keyword>
<dbReference type="AlphaFoldDB" id="A0A2K9EH92"/>
<organism evidence="1 2">
    <name type="scientific">Paracoccus tegillarcae</name>
    <dbReference type="NCBI Taxonomy" id="1529068"/>
    <lineage>
        <taxon>Bacteria</taxon>
        <taxon>Pseudomonadati</taxon>
        <taxon>Pseudomonadota</taxon>
        <taxon>Alphaproteobacteria</taxon>
        <taxon>Rhodobacterales</taxon>
        <taxon>Paracoccaceae</taxon>
        <taxon>Paracoccus</taxon>
    </lineage>
</organism>
<name>A0A2K9EH92_9RHOB</name>
<dbReference type="SUPFAM" id="SSF52540">
    <property type="entry name" value="P-loop containing nucleoside triphosphate hydrolases"/>
    <property type="match status" value="1"/>
</dbReference>
<dbReference type="RefSeq" id="WP_101460358.1">
    <property type="nucleotide sequence ID" value="NZ_CP025408.1"/>
</dbReference>
<dbReference type="InterPro" id="IPR027417">
    <property type="entry name" value="P-loop_NTPase"/>
</dbReference>
<proteinExistence type="predicted"/>
<dbReference type="KEGG" id="paro:CUV01_10085"/>
<dbReference type="OrthoDB" id="8481769at2"/>
<evidence type="ECO:0000313" key="2">
    <source>
        <dbReference type="Proteomes" id="UP000233742"/>
    </source>
</evidence>
<gene>
    <name evidence="1" type="ORF">CUV01_10085</name>
</gene>
<protein>
    <recommendedName>
        <fullName evidence="3">Sulfotransferase family protein</fullName>
    </recommendedName>
</protein>
<dbReference type="Gene3D" id="3.40.50.300">
    <property type="entry name" value="P-loop containing nucleotide triphosphate hydrolases"/>
    <property type="match status" value="1"/>
</dbReference>
<sequence>MGLFVHLGVHKTATTHLSDCILAAEEELLASEVVFLDAERLRHPPLSLRGLLSDPAAKPRARKLVRDILRGLAAEHRNLILSEEQIVGRLGGGRFLGAAGQVYPGAGQRLSRLLDLLGTRDVTLLLALRSPADFLTSTFGEVLRHDGPLRIEDFLGDFDPVSLRWSELVARLMDQSGAARMVCWRYEDLASVREDMLTILLGADLARAVPDLPPTRVGLSDAGYRALLQQSSGQQAERQKTGAMLRAHPKRTASDRLRVLPQAVHDACERLYIEDCARIAAMPGVRLLTAKGQG</sequence>
<accession>A0A2K9EH92</accession>
<dbReference type="Proteomes" id="UP000233742">
    <property type="component" value="Chromosome"/>
</dbReference>
<evidence type="ECO:0008006" key="3">
    <source>
        <dbReference type="Google" id="ProtNLM"/>
    </source>
</evidence>